<name>A0A2H4JHJ9_9CAUD</name>
<evidence type="ECO:0000313" key="5">
    <source>
        <dbReference type="EMBL" id="ASN72916.1"/>
    </source>
</evidence>
<gene>
    <name evidence="3" type="ORF">10F9_4</name>
    <name evidence="4" type="ORF">7AX3_65</name>
    <name evidence="5" type="ORF">7F1_12</name>
</gene>
<organism evidence="5">
    <name type="scientific">uncultured Caudovirales phage</name>
    <dbReference type="NCBI Taxonomy" id="2100421"/>
    <lineage>
        <taxon>Viruses</taxon>
        <taxon>Duplodnaviria</taxon>
        <taxon>Heunggongvirae</taxon>
        <taxon>Uroviricota</taxon>
        <taxon>Caudoviricetes</taxon>
        <taxon>Peduoviridae</taxon>
        <taxon>Maltschvirus</taxon>
        <taxon>Maltschvirus maltsch</taxon>
    </lineage>
</organism>
<evidence type="ECO:0000313" key="4">
    <source>
        <dbReference type="EMBL" id="ASN68806.1"/>
    </source>
</evidence>
<evidence type="ECO:0000313" key="3">
    <source>
        <dbReference type="EMBL" id="ASN67483.1"/>
    </source>
</evidence>
<reference evidence="5" key="1">
    <citation type="submission" date="2017-06" db="EMBL/GenBank/DDBJ databases">
        <title>Novel phages from South African skin metaviromes.</title>
        <authorList>
            <person name="van Zyl L.J."/>
            <person name="Abrahams Y."/>
            <person name="Stander E.A."/>
            <person name="Kirby B.M."/>
            <person name="Clavaud C."/>
            <person name="Farcet C."/>
            <person name="Breton L."/>
            <person name="Trindade M.I."/>
        </authorList>
    </citation>
    <scope>NUCLEOTIDE SEQUENCE</scope>
</reference>
<dbReference type="EMBL" id="MF417881">
    <property type="protein sequence ID" value="ASN68806.1"/>
    <property type="molecule type" value="Genomic_DNA"/>
</dbReference>
<dbReference type="EMBL" id="MF417845">
    <property type="protein sequence ID" value="ASN67483.1"/>
    <property type="molecule type" value="Genomic_DNA"/>
</dbReference>
<feature type="compositionally biased region" description="Basic and acidic residues" evidence="2">
    <location>
        <begin position="118"/>
        <end position="128"/>
    </location>
</feature>
<keyword evidence="1" id="KW-0175">Coiled coil</keyword>
<sequence length="139" mass="15733">MADTTQLAQQAIDSVNQLKEMADQAIQNQTAYDELSEENGRLNSEVDSLKENLSDLSEVFHQKVIEEDDYLSYAEDMLKDISNMIDNGELSPLSIEKAETLRMTLWVVASIRTSNHNNDPRRPGDSPKRTLRQVAGYDD</sequence>
<feature type="region of interest" description="Disordered" evidence="2">
    <location>
        <begin position="114"/>
        <end position="139"/>
    </location>
</feature>
<protein>
    <submittedName>
        <fullName evidence="5">Uncharacterized protein</fullName>
    </submittedName>
</protein>
<evidence type="ECO:0000256" key="2">
    <source>
        <dbReference type="SAM" id="MobiDB-lite"/>
    </source>
</evidence>
<proteinExistence type="predicted"/>
<feature type="coiled-coil region" evidence="1">
    <location>
        <begin position="8"/>
        <end position="59"/>
    </location>
</feature>
<accession>A0A2H4JHJ9</accession>
<evidence type="ECO:0000256" key="1">
    <source>
        <dbReference type="SAM" id="Coils"/>
    </source>
</evidence>
<dbReference type="EMBL" id="MF417985">
    <property type="protein sequence ID" value="ASN72916.1"/>
    <property type="molecule type" value="Genomic_DNA"/>
</dbReference>